<dbReference type="Gramene" id="TraesLDM3D03G01822050.1">
    <property type="protein sequence ID" value="TraesLDM3D03G01822050.1.CDS1"/>
    <property type="gene ID" value="TraesLDM3D03G01822050"/>
</dbReference>
<dbReference type="Gramene" id="TraesWEE_scaffold_030228_01G000100.1">
    <property type="protein sequence ID" value="TraesWEE_scaffold_030228_01G000100.1"/>
    <property type="gene ID" value="TraesWEE_scaffold_030228_01G000100"/>
</dbReference>
<dbReference type="Gramene" id="TraesSTA3D03G01818560.1">
    <property type="protein sequence ID" value="TraesSTA3D03G01818560.1.CDS1"/>
    <property type="gene ID" value="TraesSTA3D03G01818560"/>
</dbReference>
<dbReference type="Gramene" id="TraesCLE_scaffold_050976_01G000100.1">
    <property type="protein sequence ID" value="TraesCLE_scaffold_050976_01G000100.1"/>
    <property type="gene ID" value="TraesCLE_scaffold_050976_01G000100"/>
</dbReference>
<dbReference type="Gramene" id="TraesRN3D0100201500.1">
    <property type="protein sequence ID" value="TraesRN3D0100201500.1"/>
    <property type="gene ID" value="TraesRN3D0100201500"/>
</dbReference>
<keyword evidence="4" id="KW-1185">Reference proteome</keyword>
<evidence type="ECO:0000313" key="3">
    <source>
        <dbReference type="EnsemblPlants" id="TraesCS3D02G094600.1.cds1"/>
    </source>
</evidence>
<accession>A0A3B6GRU8</accession>
<keyword evidence="2" id="KW-1133">Transmembrane helix</keyword>
<evidence type="ECO:0000256" key="2">
    <source>
        <dbReference type="SAM" id="Phobius"/>
    </source>
</evidence>
<dbReference type="Gramene" id="TraesNOR3D03G01850600.1">
    <property type="protein sequence ID" value="TraesNOR3D03G01850600.1.CDS1"/>
    <property type="gene ID" value="TraesNOR3D03G01850600"/>
</dbReference>
<dbReference type="Gramene" id="TraesJAG3D03G01832270.1">
    <property type="protein sequence ID" value="TraesJAG3D03G01832270.1.CDS1"/>
    <property type="gene ID" value="TraesJAG3D03G01832270"/>
</dbReference>
<sequence>MVDIENPPAPNNSSAIDAADGGDDAAMAEPSRHSFCAWKERFIIRFRTNDHPDVGEEVAAVDADQLSRHIFVYGGLLVVLVIIAVSVVMLVLVHRQSHSTAGLVVYVVTRILGFSGLVVAVCWGAFFVHLADAMAEGDKEAEGVVDWLM</sequence>
<dbReference type="Gramene" id="TraesCS3D02G094600.1">
    <property type="protein sequence ID" value="TraesCS3D02G094600.1.cds1"/>
    <property type="gene ID" value="TraesCS3D02G094600"/>
</dbReference>
<feature type="transmembrane region" description="Helical" evidence="2">
    <location>
        <begin position="104"/>
        <end position="126"/>
    </location>
</feature>
<dbReference type="AlphaFoldDB" id="A0A3B6GRU8"/>
<proteinExistence type="predicted"/>
<evidence type="ECO:0000313" key="4">
    <source>
        <dbReference type="Proteomes" id="UP000019116"/>
    </source>
</evidence>
<reference evidence="3" key="2">
    <citation type="submission" date="2018-10" db="UniProtKB">
        <authorList>
            <consortium name="EnsemblPlants"/>
        </authorList>
    </citation>
    <scope>IDENTIFICATION</scope>
</reference>
<dbReference type="Gramene" id="TraesJUL3D03G01841950.1">
    <property type="protein sequence ID" value="TraesJUL3D03G01841950.1.CDS1"/>
    <property type="gene ID" value="TraesJUL3D03G01841950"/>
</dbReference>
<organism evidence="3">
    <name type="scientific">Triticum aestivum</name>
    <name type="common">Wheat</name>
    <dbReference type="NCBI Taxonomy" id="4565"/>
    <lineage>
        <taxon>Eukaryota</taxon>
        <taxon>Viridiplantae</taxon>
        <taxon>Streptophyta</taxon>
        <taxon>Embryophyta</taxon>
        <taxon>Tracheophyta</taxon>
        <taxon>Spermatophyta</taxon>
        <taxon>Magnoliopsida</taxon>
        <taxon>Liliopsida</taxon>
        <taxon>Poales</taxon>
        <taxon>Poaceae</taxon>
        <taxon>BOP clade</taxon>
        <taxon>Pooideae</taxon>
        <taxon>Triticodae</taxon>
        <taxon>Triticeae</taxon>
        <taxon>Triticinae</taxon>
        <taxon>Triticum</taxon>
    </lineage>
</organism>
<dbReference type="Gramene" id="TraesMAC3D03G01822280.1">
    <property type="protein sequence ID" value="TraesMAC3D03G01822280.1.CDS1"/>
    <property type="gene ID" value="TraesMAC3D03G01822280"/>
</dbReference>
<dbReference type="Gramene" id="TraesLAC3D03G01765340.1">
    <property type="protein sequence ID" value="TraesLAC3D03G01765340.1.CDS1"/>
    <property type="gene ID" value="TraesLAC3D03G01765340"/>
</dbReference>
<feature type="transmembrane region" description="Helical" evidence="2">
    <location>
        <begin position="70"/>
        <end position="92"/>
    </location>
</feature>
<keyword evidence="2" id="KW-0472">Membrane</keyword>
<reference evidence="3" key="1">
    <citation type="submission" date="2018-08" db="EMBL/GenBank/DDBJ databases">
        <authorList>
            <person name="Rossello M."/>
        </authorList>
    </citation>
    <scope>NUCLEOTIDE SEQUENCE [LARGE SCALE GENOMIC DNA]</scope>
    <source>
        <strain evidence="3">cv. Chinese Spring</strain>
    </source>
</reference>
<evidence type="ECO:0008006" key="5">
    <source>
        <dbReference type="Google" id="ProtNLM"/>
    </source>
</evidence>
<keyword evidence="2" id="KW-0812">Transmembrane</keyword>
<dbReference type="Gramene" id="TraesCS3D03G0187800.1">
    <property type="protein sequence ID" value="TraesCS3D03G0187800.1.CDS1"/>
    <property type="gene ID" value="TraesCS3D03G0187800"/>
</dbReference>
<feature type="region of interest" description="Disordered" evidence="1">
    <location>
        <begin position="1"/>
        <end position="27"/>
    </location>
</feature>
<protein>
    <recommendedName>
        <fullName evidence="5">Transmembrane protein</fullName>
    </recommendedName>
</protein>
<dbReference type="Gramene" id="TraesCAD_scaffold_071509_01G000400.1">
    <property type="protein sequence ID" value="TraesCAD_scaffold_071509_01G000400.1"/>
    <property type="gene ID" value="TraesCAD_scaffold_071509_01G000400"/>
</dbReference>
<name>A0A3B6GRU8_WHEAT</name>
<dbReference type="Gramene" id="TraesROB_scaffold_050676_01G000100.1">
    <property type="protein sequence ID" value="TraesROB_scaffold_050676_01G000100.1"/>
    <property type="gene ID" value="TraesROB_scaffold_050676_01G000100"/>
</dbReference>
<evidence type="ECO:0000256" key="1">
    <source>
        <dbReference type="SAM" id="MobiDB-lite"/>
    </source>
</evidence>
<dbReference type="Gramene" id="TraesARI3D03G01856110.1">
    <property type="protein sequence ID" value="TraesARI3D03G01856110.1.CDS1"/>
    <property type="gene ID" value="TraesARI3D03G01856110"/>
</dbReference>
<dbReference type="Proteomes" id="UP000019116">
    <property type="component" value="Chromosome 3D"/>
</dbReference>
<dbReference type="EnsemblPlants" id="TraesCS3D02G094600.1">
    <property type="protein sequence ID" value="TraesCS3D02G094600.1.cds1"/>
    <property type="gene ID" value="TraesCS3D02G094600"/>
</dbReference>